<gene>
    <name evidence="1" type="ORF">Glove_340g83</name>
</gene>
<dbReference type="AlphaFoldDB" id="A0A397HM69"/>
<dbReference type="OrthoDB" id="2307202at2759"/>
<dbReference type="Proteomes" id="UP000266861">
    <property type="component" value="Unassembled WGS sequence"/>
</dbReference>
<accession>A0A397HM69</accession>
<organism evidence="1 2">
    <name type="scientific">Diversispora epigaea</name>
    <dbReference type="NCBI Taxonomy" id="1348612"/>
    <lineage>
        <taxon>Eukaryota</taxon>
        <taxon>Fungi</taxon>
        <taxon>Fungi incertae sedis</taxon>
        <taxon>Mucoromycota</taxon>
        <taxon>Glomeromycotina</taxon>
        <taxon>Glomeromycetes</taxon>
        <taxon>Diversisporales</taxon>
        <taxon>Diversisporaceae</taxon>
        <taxon>Diversispora</taxon>
    </lineage>
</organism>
<comment type="caution">
    <text evidence="1">The sequence shown here is derived from an EMBL/GenBank/DDBJ whole genome shotgun (WGS) entry which is preliminary data.</text>
</comment>
<reference evidence="1 2" key="1">
    <citation type="submission" date="2018-08" db="EMBL/GenBank/DDBJ databases">
        <title>Genome and evolution of the arbuscular mycorrhizal fungus Diversispora epigaea (formerly Glomus versiforme) and its bacterial endosymbionts.</title>
        <authorList>
            <person name="Sun X."/>
            <person name="Fei Z."/>
            <person name="Harrison M."/>
        </authorList>
    </citation>
    <scope>NUCLEOTIDE SEQUENCE [LARGE SCALE GENOMIC DNA]</scope>
    <source>
        <strain evidence="1 2">IT104</strain>
    </source>
</reference>
<sequence>MSTTYSIFSYFRESYLKKIKEILEKQLRDDLFQHRIFPKHPLVVSKVAGTDEILGDSFIFSLKNGNIQNSILSRVKDESETLYYCKSSDRNTCGPCFGYNEFFLESKFSDFTQDKELKQLNIFPL</sequence>
<evidence type="ECO:0000313" key="2">
    <source>
        <dbReference type="Proteomes" id="UP000266861"/>
    </source>
</evidence>
<name>A0A397HM69_9GLOM</name>
<evidence type="ECO:0000313" key="1">
    <source>
        <dbReference type="EMBL" id="RHZ62434.1"/>
    </source>
</evidence>
<dbReference type="EMBL" id="PQFF01000310">
    <property type="protein sequence ID" value="RHZ62434.1"/>
    <property type="molecule type" value="Genomic_DNA"/>
</dbReference>
<keyword evidence="2" id="KW-1185">Reference proteome</keyword>
<protein>
    <submittedName>
        <fullName evidence="1">Uncharacterized protein</fullName>
    </submittedName>
</protein>
<proteinExistence type="predicted"/>